<feature type="domain" description="4Fe-4S ferredoxin-type" evidence="14">
    <location>
        <begin position="106"/>
        <end position="135"/>
    </location>
</feature>
<feature type="binding site" evidence="12">
    <location>
        <position position="118"/>
    </location>
    <ligand>
        <name>[4Fe-4S] cluster</name>
        <dbReference type="ChEBI" id="CHEBI:49883"/>
        <label>2</label>
    </ligand>
</feature>
<evidence type="ECO:0000313" key="16">
    <source>
        <dbReference type="Proteomes" id="UP000739538"/>
    </source>
</evidence>
<comment type="subunit">
    <text evidence="12">NDH-1 is composed of 14 different subunits. Subunits NuoA, H, J, K, L, M, N constitute the membrane sector of the complex.</text>
</comment>
<keyword evidence="11 12" id="KW-0472">Membrane</keyword>
<evidence type="ECO:0000256" key="5">
    <source>
        <dbReference type="ARBA" id="ARBA00022737"/>
    </source>
</evidence>
<dbReference type="EMBL" id="JAGQHS010000005">
    <property type="protein sequence ID" value="MCA9754531.1"/>
    <property type="molecule type" value="Genomic_DNA"/>
</dbReference>
<comment type="similarity">
    <text evidence="12">Belongs to the complex I 23 kDa subunit family.</text>
</comment>
<evidence type="ECO:0000256" key="7">
    <source>
        <dbReference type="ARBA" id="ARBA00023004"/>
    </source>
</evidence>
<dbReference type="GO" id="GO:0050136">
    <property type="term" value="F:NADH dehydrogenase (quinone) (non-electrogenic) activity"/>
    <property type="evidence" value="ECO:0007669"/>
    <property type="project" value="UniProtKB-UniRule"/>
</dbReference>
<dbReference type="GO" id="GO:0005506">
    <property type="term" value="F:iron ion binding"/>
    <property type="evidence" value="ECO:0007669"/>
    <property type="project" value="UniProtKB-UniRule"/>
</dbReference>
<reference evidence="15" key="1">
    <citation type="submission" date="2020-04" db="EMBL/GenBank/DDBJ databases">
        <authorList>
            <person name="Zhang T."/>
        </authorList>
    </citation>
    <scope>NUCLEOTIDE SEQUENCE</scope>
    <source>
        <strain evidence="15">HKST-UBA02</strain>
    </source>
</reference>
<dbReference type="InterPro" id="IPR017900">
    <property type="entry name" value="4Fe4S_Fe_S_CS"/>
</dbReference>
<evidence type="ECO:0000313" key="15">
    <source>
        <dbReference type="EMBL" id="MCA9754531.1"/>
    </source>
</evidence>
<feature type="binding site" evidence="12">
    <location>
        <position position="77"/>
    </location>
    <ligand>
        <name>[4Fe-4S] cluster</name>
        <dbReference type="ChEBI" id="CHEBI:49883"/>
        <label>1</label>
    </ligand>
</feature>
<keyword evidence="8 12" id="KW-0411">Iron-sulfur</keyword>
<feature type="binding site" evidence="12">
    <location>
        <position position="115"/>
    </location>
    <ligand>
        <name>[4Fe-4S] cluster</name>
        <dbReference type="ChEBI" id="CHEBI:49883"/>
        <label>2</label>
    </ligand>
</feature>
<comment type="caution">
    <text evidence="15">The sequence shown here is derived from an EMBL/GenBank/DDBJ whole genome shotgun (WGS) entry which is preliminary data.</text>
</comment>
<name>A0A956NA28_UNCEI</name>
<feature type="compositionally biased region" description="Basic and acidic residues" evidence="13">
    <location>
        <begin position="189"/>
        <end position="201"/>
    </location>
</feature>
<keyword evidence="5" id="KW-0677">Repeat</keyword>
<feature type="domain" description="4Fe-4S ferredoxin-type" evidence="14">
    <location>
        <begin position="62"/>
        <end position="94"/>
    </location>
</feature>
<dbReference type="AlphaFoldDB" id="A0A956NA28"/>
<keyword evidence="6 12" id="KW-1278">Translocase</keyword>
<dbReference type="InterPro" id="IPR010226">
    <property type="entry name" value="NADH_quinone_OxRdtase_chainI"/>
</dbReference>
<dbReference type="Proteomes" id="UP000739538">
    <property type="component" value="Unassembled WGS sequence"/>
</dbReference>
<comment type="cofactor">
    <cofactor evidence="12">
        <name>[4Fe-4S] cluster</name>
        <dbReference type="ChEBI" id="CHEBI:49883"/>
    </cofactor>
    <text evidence="12">Binds 2 [4Fe-4S] clusters per subunit.</text>
</comment>
<reference evidence="15" key="2">
    <citation type="journal article" date="2021" name="Microbiome">
        <title>Successional dynamics and alternative stable states in a saline activated sludge microbial community over 9 years.</title>
        <authorList>
            <person name="Wang Y."/>
            <person name="Ye J."/>
            <person name="Ju F."/>
            <person name="Liu L."/>
            <person name="Boyd J.A."/>
            <person name="Deng Y."/>
            <person name="Parks D.H."/>
            <person name="Jiang X."/>
            <person name="Yin X."/>
            <person name="Woodcroft B.J."/>
            <person name="Tyson G.W."/>
            <person name="Hugenholtz P."/>
            <person name="Polz M.F."/>
            <person name="Zhang T."/>
        </authorList>
    </citation>
    <scope>NUCLEOTIDE SEQUENCE</scope>
    <source>
        <strain evidence="15">HKST-UBA02</strain>
    </source>
</reference>
<keyword evidence="3 12" id="KW-0874">Quinone</keyword>
<keyword evidence="10 12" id="KW-0830">Ubiquinone</keyword>
<keyword evidence="9 12" id="KW-0520">NAD</keyword>
<comment type="function">
    <text evidence="12">NDH-1 shuttles electrons from NADH, via FMN and iron-sulfur (Fe-S) centers, to quinones in the respiratory chain. The immediate electron acceptor for the enzyme in this species is believed to be ubiquinone. Couples the redox reaction to proton translocation (for every two electrons transferred, four hydrogen ions are translocated across the cytoplasmic membrane), and thus conserves the redox energy in a proton gradient.</text>
</comment>
<evidence type="ECO:0000256" key="10">
    <source>
        <dbReference type="ARBA" id="ARBA00023075"/>
    </source>
</evidence>
<comment type="catalytic activity">
    <reaction evidence="12">
        <text>a quinone + NADH + 5 H(+)(in) = a quinol + NAD(+) + 4 H(+)(out)</text>
        <dbReference type="Rhea" id="RHEA:57888"/>
        <dbReference type="ChEBI" id="CHEBI:15378"/>
        <dbReference type="ChEBI" id="CHEBI:24646"/>
        <dbReference type="ChEBI" id="CHEBI:57540"/>
        <dbReference type="ChEBI" id="CHEBI:57945"/>
        <dbReference type="ChEBI" id="CHEBI:132124"/>
    </reaction>
</comment>
<dbReference type="PROSITE" id="PS00198">
    <property type="entry name" value="4FE4S_FER_1"/>
    <property type="match status" value="1"/>
</dbReference>
<evidence type="ECO:0000256" key="6">
    <source>
        <dbReference type="ARBA" id="ARBA00022967"/>
    </source>
</evidence>
<feature type="binding site" evidence="12">
    <location>
        <position position="84"/>
    </location>
    <ligand>
        <name>[4Fe-4S] cluster</name>
        <dbReference type="ChEBI" id="CHEBI:49883"/>
        <label>2</label>
    </ligand>
</feature>
<evidence type="ECO:0000259" key="14">
    <source>
        <dbReference type="PROSITE" id="PS51379"/>
    </source>
</evidence>
<dbReference type="Pfam" id="PF00037">
    <property type="entry name" value="Fer4"/>
    <property type="match status" value="1"/>
</dbReference>
<protein>
    <recommendedName>
        <fullName evidence="12">NADH-quinone oxidoreductase subunit I</fullName>
        <ecNumber evidence="12">7.1.1.-</ecNumber>
    </recommendedName>
    <alternativeName>
        <fullName evidence="12">NADH dehydrogenase I subunit I</fullName>
    </alternativeName>
    <alternativeName>
        <fullName evidence="12">NDH-1 subunit I</fullName>
    </alternativeName>
</protein>
<dbReference type="PROSITE" id="PS51379">
    <property type="entry name" value="4FE4S_FER_2"/>
    <property type="match status" value="2"/>
</dbReference>
<keyword evidence="1 12" id="KW-1003">Cell membrane</keyword>
<gene>
    <name evidence="12" type="primary">nuoI</name>
    <name evidence="15" type="ORF">KDA27_01925</name>
</gene>
<feature type="region of interest" description="Disordered" evidence="13">
    <location>
        <begin position="165"/>
        <end position="213"/>
    </location>
</feature>
<evidence type="ECO:0000256" key="3">
    <source>
        <dbReference type="ARBA" id="ARBA00022719"/>
    </source>
</evidence>
<comment type="subcellular location">
    <subcellularLocation>
        <location evidence="12">Cell membrane</location>
        <topology evidence="12">Peripheral membrane protein</topology>
    </subcellularLocation>
</comment>
<feature type="binding site" evidence="12">
    <location>
        <position position="121"/>
    </location>
    <ligand>
        <name>[4Fe-4S] cluster</name>
        <dbReference type="ChEBI" id="CHEBI:49883"/>
        <label>2</label>
    </ligand>
</feature>
<dbReference type="PANTHER" id="PTHR10849">
    <property type="entry name" value="NADH DEHYDROGENASE UBIQUINONE IRON-SULFUR PROTEIN 8, MITOCHONDRIAL"/>
    <property type="match status" value="1"/>
</dbReference>
<accession>A0A956NA28</accession>
<dbReference type="SUPFAM" id="SSF54862">
    <property type="entry name" value="4Fe-4S ferredoxins"/>
    <property type="match status" value="1"/>
</dbReference>
<feature type="binding site" evidence="12">
    <location>
        <position position="125"/>
    </location>
    <ligand>
        <name>[4Fe-4S] cluster</name>
        <dbReference type="ChEBI" id="CHEBI:49883"/>
        <label>1</label>
    </ligand>
</feature>
<evidence type="ECO:0000256" key="11">
    <source>
        <dbReference type="ARBA" id="ARBA00023136"/>
    </source>
</evidence>
<keyword evidence="4 12" id="KW-0479">Metal-binding</keyword>
<evidence type="ECO:0000256" key="1">
    <source>
        <dbReference type="ARBA" id="ARBA00022475"/>
    </source>
</evidence>
<evidence type="ECO:0000256" key="8">
    <source>
        <dbReference type="ARBA" id="ARBA00023014"/>
    </source>
</evidence>
<feature type="binding site" evidence="12">
    <location>
        <position position="74"/>
    </location>
    <ligand>
        <name>[4Fe-4S] cluster</name>
        <dbReference type="ChEBI" id="CHEBI:49883"/>
        <label>1</label>
    </ligand>
</feature>
<feature type="binding site" evidence="12">
    <location>
        <position position="80"/>
    </location>
    <ligand>
        <name>[4Fe-4S] cluster</name>
        <dbReference type="ChEBI" id="CHEBI:49883"/>
        <label>1</label>
    </ligand>
</feature>
<keyword evidence="2 12" id="KW-0004">4Fe-4S</keyword>
<dbReference type="PANTHER" id="PTHR10849:SF24">
    <property type="entry name" value="NADH-QUINONE OXIDOREDUCTASE SUBUNIT I 2"/>
    <property type="match status" value="1"/>
</dbReference>
<sequence length="213" mass="24053">MALKVASPKLSFLERIYVAEVFRGLGVTFRHLAKNVVNQSDMPTVQFPEQPKPLAVRHRSRHRLTVRENGQPKCVACMCCETACPARCIHIVAEESDEVWIEKRCKTFEIDLLRCVFCGYCVEACPEDAIRMDTDEVILVGERREDFIVGREFLMFGKGDDWKTGRPAEVAVPRPGDPEAPPATPDEDAGWRDGAPRERIKIPAGWRANSKEV</sequence>
<dbReference type="GO" id="GO:0051539">
    <property type="term" value="F:4 iron, 4 sulfur cluster binding"/>
    <property type="evidence" value="ECO:0007669"/>
    <property type="project" value="UniProtKB-KW"/>
</dbReference>
<dbReference type="GO" id="GO:0048038">
    <property type="term" value="F:quinone binding"/>
    <property type="evidence" value="ECO:0007669"/>
    <property type="project" value="UniProtKB-KW"/>
</dbReference>
<keyword evidence="7 12" id="KW-0408">Iron</keyword>
<dbReference type="Gene3D" id="3.30.70.3270">
    <property type="match status" value="1"/>
</dbReference>
<proteinExistence type="inferred from homology"/>
<dbReference type="InterPro" id="IPR017896">
    <property type="entry name" value="4Fe4S_Fe-S-bd"/>
</dbReference>
<evidence type="ECO:0000256" key="13">
    <source>
        <dbReference type="SAM" id="MobiDB-lite"/>
    </source>
</evidence>
<dbReference type="HAMAP" id="MF_01351">
    <property type="entry name" value="NDH1_NuoI"/>
    <property type="match status" value="1"/>
</dbReference>
<evidence type="ECO:0000256" key="4">
    <source>
        <dbReference type="ARBA" id="ARBA00022723"/>
    </source>
</evidence>
<dbReference type="GO" id="GO:0005886">
    <property type="term" value="C:plasma membrane"/>
    <property type="evidence" value="ECO:0007669"/>
    <property type="project" value="UniProtKB-SubCell"/>
</dbReference>
<dbReference type="EC" id="7.1.1.-" evidence="12"/>
<evidence type="ECO:0000256" key="12">
    <source>
        <dbReference type="HAMAP-Rule" id="MF_01351"/>
    </source>
</evidence>
<evidence type="ECO:0000256" key="2">
    <source>
        <dbReference type="ARBA" id="ARBA00022485"/>
    </source>
</evidence>
<evidence type="ECO:0000256" key="9">
    <source>
        <dbReference type="ARBA" id="ARBA00023027"/>
    </source>
</evidence>
<organism evidence="15 16">
    <name type="scientific">Eiseniibacteriota bacterium</name>
    <dbReference type="NCBI Taxonomy" id="2212470"/>
    <lineage>
        <taxon>Bacteria</taxon>
        <taxon>Candidatus Eiseniibacteriota</taxon>
    </lineage>
</organism>